<dbReference type="HOGENOM" id="CLU_484170_0_0_1"/>
<feature type="region of interest" description="Disordered" evidence="1">
    <location>
        <begin position="316"/>
        <end position="337"/>
    </location>
</feature>
<dbReference type="AlphaFoldDB" id="E3LIL9"/>
<protein>
    <recommendedName>
        <fullName evidence="2">F-box domain-containing protein</fullName>
    </recommendedName>
</protein>
<feature type="compositionally biased region" description="Basic and acidic residues" evidence="1">
    <location>
        <begin position="325"/>
        <end position="337"/>
    </location>
</feature>
<proteinExistence type="predicted"/>
<organism evidence="4">
    <name type="scientific">Caenorhabditis remanei</name>
    <name type="common">Caenorhabditis vulgaris</name>
    <dbReference type="NCBI Taxonomy" id="31234"/>
    <lineage>
        <taxon>Eukaryota</taxon>
        <taxon>Metazoa</taxon>
        <taxon>Ecdysozoa</taxon>
        <taxon>Nematoda</taxon>
        <taxon>Chromadorea</taxon>
        <taxon>Rhabditida</taxon>
        <taxon>Rhabditina</taxon>
        <taxon>Rhabditomorpha</taxon>
        <taxon>Rhabditoidea</taxon>
        <taxon>Rhabditidae</taxon>
        <taxon>Peloderinae</taxon>
        <taxon>Caenorhabditis</taxon>
    </lineage>
</organism>
<dbReference type="EMBL" id="DS268409">
    <property type="protein sequence ID" value="EFO95461.1"/>
    <property type="molecule type" value="Genomic_DNA"/>
</dbReference>
<dbReference type="InterPro" id="IPR041426">
    <property type="entry name" value="Mos1_HTH"/>
</dbReference>
<evidence type="ECO:0000259" key="2">
    <source>
        <dbReference type="PROSITE" id="PS50181"/>
    </source>
</evidence>
<sequence>MSFRDMPAEIVEKITDNLDFRDRFSMRSVCRFLRSIIDQSYSHVKRISFIANIEEKSVISVDNSIRISFEGLVDGCHVENRKRSENIKNEYYLDVALKTLIGILKMKIRIDEFRVDIVSSRYADQISFFNKMQSFLECRKTKLPVVRYEVYSKLSESVTSILPYLEPKTLQKFHLSTRMEYKEVEKAEMRRMMDSDQWKEGKRFEFSGGPQFPVSIENLAHLDSFRVDMKTLTDADLVMIRDISRQCQNPADSIQKLCDHLFSMNIYKEKHTTQEAFENFRRIVGDDVITLQDFAFWFMQFSSGNMNVDFEIKSEIPEEGEEEEPHPSKIQKLDEPSLEIKSEHLDAEDIDESIEATNPKIRSGMENPTVCVEQNKCDEHRCRLCGFFVRGPDENKRRHAIARHSVTRHLKCKECDYRDKSKVPMRNHTISVHGRVIPPEDITDDNMKAEWKEIMEICFPNKNENMLNCAVCKLCDSRLKMPSVNRYQNLKRHILCVHCPAKQFKCTECDYVEWRKEMFKKHSIITHGRDIPPLDLLDDKMRAEWNETLAKCFPEYADLTYFR</sequence>
<dbReference type="PANTHER" id="PTHR23015">
    <property type="entry name" value="UNCHARACTERIZED C.ELEGANS PROTEIN"/>
    <property type="match status" value="1"/>
</dbReference>
<keyword evidence="4" id="KW-1185">Reference proteome</keyword>
<dbReference type="InterPro" id="IPR002900">
    <property type="entry name" value="DUF38/FTH_CAE_spp"/>
</dbReference>
<dbReference type="Pfam" id="PF00646">
    <property type="entry name" value="F-box"/>
    <property type="match status" value="1"/>
</dbReference>
<dbReference type="Gene3D" id="3.30.160.60">
    <property type="entry name" value="Classic Zinc Finger"/>
    <property type="match status" value="1"/>
</dbReference>
<dbReference type="PANTHER" id="PTHR23015:SF4">
    <property type="entry name" value="DUF38 DOMAIN-CONTAINING PROTEIN-RELATED"/>
    <property type="match status" value="1"/>
</dbReference>
<dbReference type="STRING" id="31234.E3LIL9"/>
<dbReference type="InParanoid" id="E3LIL9"/>
<dbReference type="CDD" id="cd22150">
    <property type="entry name" value="F-box_CeFBXA-like"/>
    <property type="match status" value="1"/>
</dbReference>
<gene>
    <name evidence="3" type="ORF">CRE_08983</name>
</gene>
<feature type="domain" description="F-box" evidence="2">
    <location>
        <begin position="1"/>
        <end position="47"/>
    </location>
</feature>
<name>E3LIL9_CAERE</name>
<dbReference type="Proteomes" id="UP000008281">
    <property type="component" value="Unassembled WGS sequence"/>
</dbReference>
<dbReference type="InterPro" id="IPR036047">
    <property type="entry name" value="F-box-like_dom_sf"/>
</dbReference>
<evidence type="ECO:0000313" key="4">
    <source>
        <dbReference type="Proteomes" id="UP000008281"/>
    </source>
</evidence>
<dbReference type="SMART" id="SM00256">
    <property type="entry name" value="FBOX"/>
    <property type="match status" value="1"/>
</dbReference>
<dbReference type="GO" id="GO:0045087">
    <property type="term" value="P:innate immune response"/>
    <property type="evidence" value="ECO:0007669"/>
    <property type="project" value="TreeGrafter"/>
</dbReference>
<dbReference type="SUPFAM" id="SSF81383">
    <property type="entry name" value="F-box domain"/>
    <property type="match status" value="1"/>
</dbReference>
<dbReference type="Pfam" id="PF17906">
    <property type="entry name" value="HTH_48"/>
    <property type="match status" value="1"/>
</dbReference>
<accession>E3LIL9</accession>
<dbReference type="Pfam" id="PF01827">
    <property type="entry name" value="FTH"/>
    <property type="match status" value="1"/>
</dbReference>
<dbReference type="InterPro" id="IPR013087">
    <property type="entry name" value="Znf_C2H2_type"/>
</dbReference>
<evidence type="ECO:0000256" key="1">
    <source>
        <dbReference type="SAM" id="MobiDB-lite"/>
    </source>
</evidence>
<dbReference type="OrthoDB" id="3561125at2759"/>
<dbReference type="PROSITE" id="PS50181">
    <property type="entry name" value="FBOX"/>
    <property type="match status" value="1"/>
</dbReference>
<dbReference type="SMART" id="SM00355">
    <property type="entry name" value="ZnF_C2H2"/>
    <property type="match status" value="4"/>
</dbReference>
<dbReference type="InterPro" id="IPR001810">
    <property type="entry name" value="F-box_dom"/>
</dbReference>
<dbReference type="InterPro" id="IPR040161">
    <property type="entry name" value="FB224"/>
</dbReference>
<reference evidence="3" key="1">
    <citation type="submission" date="2007-07" db="EMBL/GenBank/DDBJ databases">
        <title>PCAP assembly of the Caenorhabditis remanei genome.</title>
        <authorList>
            <consortium name="The Caenorhabditis remanei Sequencing Consortium"/>
            <person name="Wilson R.K."/>
        </authorList>
    </citation>
    <scope>NUCLEOTIDE SEQUENCE [LARGE SCALE GENOMIC DNA]</scope>
    <source>
        <strain evidence="3">PB4641</strain>
    </source>
</reference>
<evidence type="ECO:0000313" key="3">
    <source>
        <dbReference type="EMBL" id="EFO95461.1"/>
    </source>
</evidence>